<dbReference type="AlphaFoldDB" id="A0A6J4LUX5"/>
<reference evidence="1" key="1">
    <citation type="submission" date="2020-02" db="EMBL/GenBank/DDBJ databases">
        <authorList>
            <person name="Meier V. D."/>
        </authorList>
    </citation>
    <scope>NUCLEOTIDE SEQUENCE</scope>
    <source>
        <strain evidence="1">AVDCRST_MAG56</strain>
    </source>
</reference>
<gene>
    <name evidence="1" type="ORF">AVDCRST_MAG56-7950</name>
</gene>
<name>A0A6J4LUX5_9SPHI</name>
<accession>A0A6J4LUX5</accession>
<dbReference type="EMBL" id="CADCTQ010000667">
    <property type="protein sequence ID" value="CAA9342422.1"/>
    <property type="molecule type" value="Genomic_DNA"/>
</dbReference>
<protein>
    <submittedName>
        <fullName evidence="1">Uncharacterized protein</fullName>
    </submittedName>
</protein>
<organism evidence="1">
    <name type="scientific">uncultured Cytophagales bacterium</name>
    <dbReference type="NCBI Taxonomy" id="158755"/>
    <lineage>
        <taxon>Bacteria</taxon>
        <taxon>Pseudomonadati</taxon>
        <taxon>Bacteroidota</taxon>
        <taxon>Sphingobacteriia</taxon>
        <taxon>Sphingobacteriales</taxon>
        <taxon>environmental samples</taxon>
    </lineage>
</organism>
<sequence length="45" mass="5529">MRRKYDFFNFQYLSGGLQQVPARTRILRLFAEIFFFTLPLVREEL</sequence>
<evidence type="ECO:0000313" key="1">
    <source>
        <dbReference type="EMBL" id="CAA9342422.1"/>
    </source>
</evidence>
<proteinExistence type="predicted"/>